<dbReference type="PANTHER" id="PTHR34720">
    <property type="entry name" value="MICROCYSTIN DEPENDENT PROTEIN"/>
    <property type="match status" value="1"/>
</dbReference>
<name>A0ABW3FI01_9HYPH</name>
<feature type="non-terminal residue" evidence="1">
    <location>
        <position position="1"/>
    </location>
</feature>
<dbReference type="Proteomes" id="UP001597101">
    <property type="component" value="Unassembled WGS sequence"/>
</dbReference>
<evidence type="ECO:0000313" key="2">
    <source>
        <dbReference type="Proteomes" id="UP001597101"/>
    </source>
</evidence>
<feature type="non-terminal residue" evidence="1">
    <location>
        <position position="218"/>
    </location>
</feature>
<dbReference type="NCBIfam" id="NF012211">
    <property type="entry name" value="tand_rpt_95"/>
    <property type="match status" value="2"/>
</dbReference>
<dbReference type="EMBL" id="JBHTJV010000016">
    <property type="protein sequence ID" value="MFD0917584.1"/>
    <property type="molecule type" value="Genomic_DNA"/>
</dbReference>
<dbReference type="Gene3D" id="2.60.40.3440">
    <property type="match status" value="1"/>
</dbReference>
<evidence type="ECO:0000313" key="1">
    <source>
        <dbReference type="EMBL" id="MFD0917584.1"/>
    </source>
</evidence>
<accession>A0ABW3FI01</accession>
<organism evidence="1 2">
    <name type="scientific">Pseudahrensia aquimaris</name>
    <dbReference type="NCBI Taxonomy" id="744461"/>
    <lineage>
        <taxon>Bacteria</taxon>
        <taxon>Pseudomonadati</taxon>
        <taxon>Pseudomonadota</taxon>
        <taxon>Alphaproteobacteria</taxon>
        <taxon>Hyphomicrobiales</taxon>
        <taxon>Ahrensiaceae</taxon>
        <taxon>Pseudahrensia</taxon>
    </lineage>
</organism>
<dbReference type="PANTHER" id="PTHR34720:SF9">
    <property type="entry name" value="BLR4714 PROTEIN"/>
    <property type="match status" value="1"/>
</dbReference>
<protein>
    <submittedName>
        <fullName evidence="1">Ig-like domain-containing protein</fullName>
    </submittedName>
</protein>
<gene>
    <name evidence="1" type="ORF">ACFQ14_14335</name>
</gene>
<proteinExistence type="predicted"/>
<dbReference type="Gene3D" id="2.60.40.2810">
    <property type="match status" value="1"/>
</dbReference>
<comment type="caution">
    <text evidence="1">The sequence shown here is derived from an EMBL/GenBank/DDBJ whole genome shotgun (WGS) entry which is preliminary data.</text>
</comment>
<keyword evidence="2" id="KW-1185">Reference proteome</keyword>
<dbReference type="RefSeq" id="WP_377213445.1">
    <property type="nucleotide sequence ID" value="NZ_JBHTJV010000016.1"/>
</dbReference>
<dbReference type="Pfam" id="PF17963">
    <property type="entry name" value="Big_9"/>
    <property type="match status" value="2"/>
</dbReference>
<reference evidence="2" key="1">
    <citation type="journal article" date="2019" name="Int. J. Syst. Evol. Microbiol.">
        <title>The Global Catalogue of Microorganisms (GCM) 10K type strain sequencing project: providing services to taxonomists for standard genome sequencing and annotation.</title>
        <authorList>
            <consortium name="The Broad Institute Genomics Platform"/>
            <consortium name="The Broad Institute Genome Sequencing Center for Infectious Disease"/>
            <person name="Wu L."/>
            <person name="Ma J."/>
        </authorList>
    </citation>
    <scope>NUCLEOTIDE SEQUENCE [LARGE SCALE GENOMIC DNA]</scope>
    <source>
        <strain evidence="2">CCUG 60023</strain>
    </source>
</reference>
<sequence>VLDLLGNDDDPDGDNANLTITEIDGQPIQPGETVDVANGTVTLNDDGTVTFTPEDGFTGDAVFEYTVEDEDGLTDTGTVTVAVSDNTVDAVDDDATTDFNTPVAIDVLGNDTDPEGDTFEVTDFDGTSANGGTITENADGTLNYTPADGFEGTDTFEYTITDANGNTDTATVTVTVGEDPNTPPDADSDFADTPVNTPVIIDVLNNDMDADGDTLTVT</sequence>